<keyword evidence="4" id="KW-1185">Reference proteome</keyword>
<protein>
    <submittedName>
        <fullName evidence="3">YciI family protein</fullName>
    </submittedName>
</protein>
<evidence type="ECO:0000313" key="4">
    <source>
        <dbReference type="Proteomes" id="UP001500503"/>
    </source>
</evidence>
<dbReference type="PANTHER" id="PTHR35174:SF3">
    <property type="entry name" value="BLL7171 PROTEIN"/>
    <property type="match status" value="1"/>
</dbReference>
<dbReference type="Proteomes" id="UP001500503">
    <property type="component" value="Unassembled WGS sequence"/>
</dbReference>
<proteinExistence type="inferred from homology"/>
<sequence>MKHYLLAIYQPDTDAPPPPEFLEPIMREVEAVKAELKAAGAWVFSAGLHPASTATVVRRKGDETLTTDGPYIEGKEHLGGFTVIQAPDLDAALEWGRKLAGATTLPIEVTPLQDGSCG</sequence>
<comment type="caution">
    <text evidence="3">The sequence shown here is derived from an EMBL/GenBank/DDBJ whole genome shotgun (WGS) entry which is preliminary data.</text>
</comment>
<evidence type="ECO:0000313" key="3">
    <source>
        <dbReference type="EMBL" id="GAA4505434.1"/>
    </source>
</evidence>
<reference evidence="4" key="1">
    <citation type="journal article" date="2019" name="Int. J. Syst. Evol. Microbiol.">
        <title>The Global Catalogue of Microorganisms (GCM) 10K type strain sequencing project: providing services to taxonomists for standard genome sequencing and annotation.</title>
        <authorList>
            <consortium name="The Broad Institute Genomics Platform"/>
            <consortium name="The Broad Institute Genome Sequencing Center for Infectious Disease"/>
            <person name="Wu L."/>
            <person name="Ma J."/>
        </authorList>
    </citation>
    <scope>NUCLEOTIDE SEQUENCE [LARGE SCALE GENOMIC DNA]</scope>
    <source>
        <strain evidence="4">JCM 17933</strain>
    </source>
</reference>
<gene>
    <name evidence="3" type="ORF">GCM10023191_061100</name>
</gene>
<dbReference type="InterPro" id="IPR011008">
    <property type="entry name" value="Dimeric_a/b-barrel"/>
</dbReference>
<evidence type="ECO:0000259" key="2">
    <source>
        <dbReference type="Pfam" id="PF03795"/>
    </source>
</evidence>
<dbReference type="PANTHER" id="PTHR35174">
    <property type="entry name" value="BLL7171 PROTEIN-RELATED"/>
    <property type="match status" value="1"/>
</dbReference>
<dbReference type="RefSeq" id="WP_345469682.1">
    <property type="nucleotide sequence ID" value="NZ_BAABHF010000038.1"/>
</dbReference>
<feature type="domain" description="YCII-related" evidence="2">
    <location>
        <begin position="1"/>
        <end position="98"/>
    </location>
</feature>
<dbReference type="SUPFAM" id="SSF54909">
    <property type="entry name" value="Dimeric alpha+beta barrel"/>
    <property type="match status" value="1"/>
</dbReference>
<name>A0ABP8QPL1_9ACTN</name>
<dbReference type="Pfam" id="PF03795">
    <property type="entry name" value="YCII"/>
    <property type="match status" value="1"/>
</dbReference>
<dbReference type="InterPro" id="IPR005545">
    <property type="entry name" value="YCII"/>
</dbReference>
<dbReference type="EMBL" id="BAABHF010000038">
    <property type="protein sequence ID" value="GAA4505434.1"/>
    <property type="molecule type" value="Genomic_DNA"/>
</dbReference>
<comment type="similarity">
    <text evidence="1">Belongs to the YciI family.</text>
</comment>
<accession>A0ABP8QPL1</accession>
<organism evidence="3 4">
    <name type="scientific">Actinoallomurus oryzae</name>
    <dbReference type="NCBI Taxonomy" id="502180"/>
    <lineage>
        <taxon>Bacteria</taxon>
        <taxon>Bacillati</taxon>
        <taxon>Actinomycetota</taxon>
        <taxon>Actinomycetes</taxon>
        <taxon>Streptosporangiales</taxon>
        <taxon>Thermomonosporaceae</taxon>
        <taxon>Actinoallomurus</taxon>
    </lineage>
</organism>
<dbReference type="Gene3D" id="3.30.70.1060">
    <property type="entry name" value="Dimeric alpha+beta barrel"/>
    <property type="match status" value="1"/>
</dbReference>
<evidence type="ECO:0000256" key="1">
    <source>
        <dbReference type="ARBA" id="ARBA00007689"/>
    </source>
</evidence>